<feature type="chain" id="PRO_5040430851" description="Multicopper oxidase" evidence="8">
    <location>
        <begin position="25"/>
        <end position="506"/>
    </location>
</feature>
<evidence type="ECO:0000256" key="6">
    <source>
        <dbReference type="ARBA" id="ARBA00023180"/>
    </source>
</evidence>
<evidence type="ECO:0000256" key="5">
    <source>
        <dbReference type="ARBA" id="ARBA00023008"/>
    </source>
</evidence>
<dbReference type="Pfam" id="PF07732">
    <property type="entry name" value="Cu-oxidase_3"/>
    <property type="match status" value="1"/>
</dbReference>
<protein>
    <recommendedName>
        <fullName evidence="14">Multicopper oxidase</fullName>
    </recommendedName>
</protein>
<evidence type="ECO:0000259" key="10">
    <source>
        <dbReference type="Pfam" id="PF07731"/>
    </source>
</evidence>
<dbReference type="CDD" id="cd13851">
    <property type="entry name" value="CuRO_1_Fet3p"/>
    <property type="match status" value="1"/>
</dbReference>
<feature type="region of interest" description="Disordered" evidence="7">
    <location>
        <begin position="479"/>
        <end position="506"/>
    </location>
</feature>
<dbReference type="InterPro" id="IPR011707">
    <property type="entry name" value="Cu-oxidase-like_N"/>
</dbReference>
<comment type="similarity">
    <text evidence="1">Belongs to the multicopper oxidase family.</text>
</comment>
<reference evidence="12" key="1">
    <citation type="submission" date="2021-03" db="EMBL/GenBank/DDBJ databases">
        <title>Comparative genomics and phylogenomic investigation of the class Geoglossomycetes provide insights into ecological specialization and systematics.</title>
        <authorList>
            <person name="Melie T."/>
            <person name="Pirro S."/>
            <person name="Miller A.N."/>
            <person name="Quandt A."/>
        </authorList>
    </citation>
    <scope>NUCLEOTIDE SEQUENCE</scope>
    <source>
        <strain evidence="12">CAQ_001_2017</strain>
    </source>
</reference>
<dbReference type="GO" id="GO:0004322">
    <property type="term" value="F:ferroxidase activity"/>
    <property type="evidence" value="ECO:0007669"/>
    <property type="project" value="TreeGrafter"/>
</dbReference>
<dbReference type="GO" id="GO:0010106">
    <property type="term" value="P:cellular response to iron ion starvation"/>
    <property type="evidence" value="ECO:0007669"/>
    <property type="project" value="TreeGrafter"/>
</dbReference>
<proteinExistence type="inferred from homology"/>
<keyword evidence="6" id="KW-0325">Glycoprotein</keyword>
<evidence type="ECO:0000256" key="4">
    <source>
        <dbReference type="ARBA" id="ARBA00023002"/>
    </source>
</evidence>
<dbReference type="Gene3D" id="2.60.40.420">
    <property type="entry name" value="Cupredoxins - blue copper proteins"/>
    <property type="match status" value="3"/>
</dbReference>
<dbReference type="FunFam" id="2.60.40.420:FF:000022">
    <property type="entry name" value="FET5p Multicopper oxidase"/>
    <property type="match status" value="1"/>
</dbReference>
<dbReference type="Pfam" id="PF07731">
    <property type="entry name" value="Cu-oxidase_2"/>
    <property type="match status" value="1"/>
</dbReference>
<gene>
    <name evidence="12" type="ORF">GP486_000848</name>
</gene>
<dbReference type="Pfam" id="PF00394">
    <property type="entry name" value="Cu-oxidase"/>
    <property type="match status" value="1"/>
</dbReference>
<name>A0A9P8LHZ1_9PEZI</name>
<dbReference type="InterPro" id="IPR044130">
    <property type="entry name" value="CuRO_2_Fet3-like"/>
</dbReference>
<dbReference type="EMBL" id="JAGHQM010000063">
    <property type="protein sequence ID" value="KAH0565751.1"/>
    <property type="molecule type" value="Genomic_DNA"/>
</dbReference>
<feature type="signal peptide" evidence="8">
    <location>
        <begin position="1"/>
        <end position="24"/>
    </location>
</feature>
<evidence type="ECO:0008006" key="14">
    <source>
        <dbReference type="Google" id="ProtNLM"/>
    </source>
</evidence>
<evidence type="ECO:0000259" key="11">
    <source>
        <dbReference type="Pfam" id="PF07732"/>
    </source>
</evidence>
<keyword evidence="3 8" id="KW-0732">Signal</keyword>
<evidence type="ECO:0000256" key="8">
    <source>
        <dbReference type="SAM" id="SignalP"/>
    </source>
</evidence>
<evidence type="ECO:0000259" key="9">
    <source>
        <dbReference type="Pfam" id="PF00394"/>
    </source>
</evidence>
<evidence type="ECO:0000256" key="7">
    <source>
        <dbReference type="SAM" id="MobiDB-lite"/>
    </source>
</evidence>
<accession>A0A9P8LHZ1</accession>
<dbReference type="SUPFAM" id="SSF49503">
    <property type="entry name" value="Cupredoxins"/>
    <property type="match status" value="3"/>
</dbReference>
<dbReference type="GO" id="GO:0033573">
    <property type="term" value="C:high-affinity iron permease complex"/>
    <property type="evidence" value="ECO:0007669"/>
    <property type="project" value="TreeGrafter"/>
</dbReference>
<keyword evidence="4" id="KW-0560">Oxidoreductase</keyword>
<dbReference type="CDD" id="cd13877">
    <property type="entry name" value="CuRO_2_Fet3p_like"/>
    <property type="match status" value="1"/>
</dbReference>
<organism evidence="12 13">
    <name type="scientific">Trichoglossum hirsutum</name>
    <dbReference type="NCBI Taxonomy" id="265104"/>
    <lineage>
        <taxon>Eukaryota</taxon>
        <taxon>Fungi</taxon>
        <taxon>Dikarya</taxon>
        <taxon>Ascomycota</taxon>
        <taxon>Pezizomycotina</taxon>
        <taxon>Geoglossomycetes</taxon>
        <taxon>Geoglossales</taxon>
        <taxon>Geoglossaceae</taxon>
        <taxon>Trichoglossum</taxon>
    </lineage>
</organism>
<feature type="domain" description="Plastocyanin-like" evidence="9">
    <location>
        <begin position="159"/>
        <end position="306"/>
    </location>
</feature>
<keyword evidence="13" id="KW-1185">Reference proteome</keyword>
<keyword evidence="5" id="KW-0186">Copper</keyword>
<dbReference type="FunFam" id="2.60.40.420:FF:000025">
    <property type="entry name" value="FET5p Multicopper oxidase"/>
    <property type="match status" value="1"/>
</dbReference>
<comment type="caution">
    <text evidence="12">The sequence shown here is derived from an EMBL/GenBank/DDBJ whole genome shotgun (WGS) entry which is preliminary data.</text>
</comment>
<dbReference type="Proteomes" id="UP000750711">
    <property type="component" value="Unassembled WGS sequence"/>
</dbReference>
<dbReference type="InterPro" id="IPR001117">
    <property type="entry name" value="Cu-oxidase_2nd"/>
</dbReference>
<dbReference type="GO" id="GO:0033215">
    <property type="term" value="P:reductive iron assimilation"/>
    <property type="evidence" value="ECO:0007669"/>
    <property type="project" value="TreeGrafter"/>
</dbReference>
<evidence type="ECO:0000256" key="3">
    <source>
        <dbReference type="ARBA" id="ARBA00022729"/>
    </source>
</evidence>
<dbReference type="GO" id="GO:0005507">
    <property type="term" value="F:copper ion binding"/>
    <property type="evidence" value="ECO:0007669"/>
    <property type="project" value="InterPro"/>
</dbReference>
<sequence length="506" mass="56595">MTLSLSHFPVLLFLLLPVGLIARAATITYDWNITWVTANPDGALTRPVIGINKQWPLPYLTATVGDRIIVNVFNQLGNQSTSVHFHGIFQNGTTHMDGPVGVTQCAIPPGGRFTYNFTQIDQAGTYWYHSHQRGQYPDGLRGALIVHDPQSPYKDQYDEELVLTLSDWYHSQMPPLIDRFLSYANPSGAEPVPDAALFNDTQDLKVRVQPGKTYLVRMINMAAFAAQYVWFESHTMRIVEVDGVYTEPKDADMIYVTAAQRYSVLLTTKNDTNTNFAFVGSMDQDLFDKVPPGLNPNVTGWLVYDETKDLPKPALIDEFTPFDDFTLVPQDGEKLFEGVPTLFTALTTGADATNPLVYGINSNPYILKKGDVIEITVNNDDPGKHPFHLHGHNFQVVMRSEEEAGFFNSSIPYDPPEKPMRRDVVLVRPNGNIVIRFRADNPDMSALFSYTASPYSLLTYRSFTHLALPLSSRMACRVRPGGDHDRGPGGTTEYPQDSCRPHEGLQ</sequence>
<evidence type="ECO:0000256" key="2">
    <source>
        <dbReference type="ARBA" id="ARBA00022723"/>
    </source>
</evidence>
<dbReference type="AlphaFoldDB" id="A0A9P8LHZ1"/>
<evidence type="ECO:0000256" key="1">
    <source>
        <dbReference type="ARBA" id="ARBA00010609"/>
    </source>
</evidence>
<dbReference type="InterPro" id="IPR011706">
    <property type="entry name" value="Cu-oxidase_C"/>
</dbReference>
<dbReference type="InterPro" id="IPR033138">
    <property type="entry name" value="Cu_oxidase_CS"/>
</dbReference>
<dbReference type="PANTHER" id="PTHR11709">
    <property type="entry name" value="MULTI-COPPER OXIDASE"/>
    <property type="match status" value="1"/>
</dbReference>
<dbReference type="InterPro" id="IPR008972">
    <property type="entry name" value="Cupredoxin"/>
</dbReference>
<dbReference type="InterPro" id="IPR045087">
    <property type="entry name" value="Cu-oxidase_fam"/>
</dbReference>
<evidence type="ECO:0000313" key="13">
    <source>
        <dbReference type="Proteomes" id="UP000750711"/>
    </source>
</evidence>
<dbReference type="PROSITE" id="PS00079">
    <property type="entry name" value="MULTICOPPER_OXIDASE1"/>
    <property type="match status" value="1"/>
</dbReference>
<keyword evidence="2" id="KW-0479">Metal-binding</keyword>
<dbReference type="PANTHER" id="PTHR11709:SF361">
    <property type="entry name" value="IRON TRANSPORT MULTICOPPER OXIDASE FET3"/>
    <property type="match status" value="1"/>
</dbReference>
<evidence type="ECO:0000313" key="12">
    <source>
        <dbReference type="EMBL" id="KAH0565751.1"/>
    </source>
</evidence>
<feature type="domain" description="Plastocyanin-like" evidence="10">
    <location>
        <begin position="339"/>
        <end position="444"/>
    </location>
</feature>
<feature type="domain" description="Plastocyanin-like" evidence="11">
    <location>
        <begin position="33"/>
        <end position="150"/>
    </location>
</feature>